<dbReference type="Proteomes" id="UP000838412">
    <property type="component" value="Chromosome 1"/>
</dbReference>
<evidence type="ECO:0000256" key="5">
    <source>
        <dbReference type="ARBA" id="ARBA00023136"/>
    </source>
</evidence>
<evidence type="ECO:0000256" key="1">
    <source>
        <dbReference type="ARBA" id="ARBA00004167"/>
    </source>
</evidence>
<dbReference type="AlphaFoldDB" id="A0A8J9VNZ3"/>
<dbReference type="InterPro" id="IPR052313">
    <property type="entry name" value="GPIb-IX-V_Complex"/>
</dbReference>
<organism evidence="9 10">
    <name type="scientific">Branchiostoma lanceolatum</name>
    <name type="common">Common lancelet</name>
    <name type="synonym">Amphioxus lanceolatum</name>
    <dbReference type="NCBI Taxonomy" id="7740"/>
    <lineage>
        <taxon>Eukaryota</taxon>
        <taxon>Metazoa</taxon>
        <taxon>Chordata</taxon>
        <taxon>Cephalochordata</taxon>
        <taxon>Leptocardii</taxon>
        <taxon>Amphioxiformes</taxon>
        <taxon>Branchiostomatidae</taxon>
        <taxon>Branchiostoma</taxon>
    </lineage>
</organism>
<evidence type="ECO:0000256" key="8">
    <source>
        <dbReference type="SAM" id="SignalP"/>
    </source>
</evidence>
<dbReference type="PANTHER" id="PTHR22650:SF4">
    <property type="entry name" value="LEUCINE-RICH REPEAT AND TRANSMEMBRANE DOMAIN-CONTAINING PROTEIN 2-LIKE"/>
    <property type="match status" value="1"/>
</dbReference>
<keyword evidence="4" id="KW-1133">Transmembrane helix</keyword>
<gene>
    <name evidence="9" type="primary">Hypp831</name>
    <name evidence="9" type="ORF">BLAG_LOCUS2449</name>
</gene>
<keyword evidence="3" id="KW-0130">Cell adhesion</keyword>
<keyword evidence="2" id="KW-0812">Transmembrane</keyword>
<evidence type="ECO:0000256" key="4">
    <source>
        <dbReference type="ARBA" id="ARBA00022989"/>
    </source>
</evidence>
<evidence type="ECO:0000313" key="10">
    <source>
        <dbReference type="Proteomes" id="UP000838412"/>
    </source>
</evidence>
<dbReference type="OrthoDB" id="6105302at2759"/>
<evidence type="ECO:0000256" key="6">
    <source>
        <dbReference type="ARBA" id="ARBA00023157"/>
    </source>
</evidence>
<feature type="signal peptide" evidence="8">
    <location>
        <begin position="1"/>
        <end position="20"/>
    </location>
</feature>
<dbReference type="SUPFAM" id="SSF52058">
    <property type="entry name" value="L domain-like"/>
    <property type="match status" value="1"/>
</dbReference>
<comment type="subcellular location">
    <subcellularLocation>
        <location evidence="1">Membrane</location>
        <topology evidence="1">Single-pass membrane protein</topology>
    </subcellularLocation>
</comment>
<feature type="region of interest" description="Disordered" evidence="7">
    <location>
        <begin position="60"/>
        <end position="89"/>
    </location>
</feature>
<evidence type="ECO:0000313" key="9">
    <source>
        <dbReference type="EMBL" id="CAH1233810.1"/>
    </source>
</evidence>
<evidence type="ECO:0000256" key="7">
    <source>
        <dbReference type="SAM" id="MobiDB-lite"/>
    </source>
</evidence>
<dbReference type="PANTHER" id="PTHR22650">
    <property type="entry name" value="GLYCOPROTEIN IB BETA"/>
    <property type="match status" value="1"/>
</dbReference>
<evidence type="ECO:0000256" key="2">
    <source>
        <dbReference type="ARBA" id="ARBA00022692"/>
    </source>
</evidence>
<keyword evidence="8" id="KW-0732">Signal</keyword>
<dbReference type="EMBL" id="OV696686">
    <property type="protein sequence ID" value="CAH1233810.1"/>
    <property type="molecule type" value="Genomic_DNA"/>
</dbReference>
<sequence length="89" mass="9662">MKRLLVLLFIILKETGPTAAHTCTCSSWVCNCAYRGLTSVPQDLPTTITQLNLGRNPITTLSQDHNSPLHPNDLHSAGSSIYPQTCGNL</sequence>
<feature type="chain" id="PRO_5035433060" evidence="8">
    <location>
        <begin position="21"/>
        <end position="89"/>
    </location>
</feature>
<evidence type="ECO:0000256" key="3">
    <source>
        <dbReference type="ARBA" id="ARBA00022889"/>
    </source>
</evidence>
<name>A0A8J9VNZ3_BRALA</name>
<protein>
    <submittedName>
        <fullName evidence="9">Hypp831 protein</fullName>
    </submittedName>
</protein>
<dbReference type="InterPro" id="IPR032675">
    <property type="entry name" value="LRR_dom_sf"/>
</dbReference>
<accession>A0A8J9VNZ3</accession>
<keyword evidence="6" id="KW-1015">Disulfide bond</keyword>
<keyword evidence="10" id="KW-1185">Reference proteome</keyword>
<dbReference type="Gene3D" id="3.80.10.10">
    <property type="entry name" value="Ribonuclease Inhibitor"/>
    <property type="match status" value="1"/>
</dbReference>
<reference evidence="9" key="1">
    <citation type="submission" date="2022-01" db="EMBL/GenBank/DDBJ databases">
        <authorList>
            <person name="Braso-Vives M."/>
        </authorList>
    </citation>
    <scope>NUCLEOTIDE SEQUENCE</scope>
</reference>
<keyword evidence="5" id="KW-0472">Membrane</keyword>
<proteinExistence type="predicted"/>
<feature type="compositionally biased region" description="Polar residues" evidence="7">
    <location>
        <begin position="77"/>
        <end position="89"/>
    </location>
</feature>